<organism evidence="1 2">
    <name type="scientific">Octopus vulgaris</name>
    <name type="common">Common octopus</name>
    <dbReference type="NCBI Taxonomy" id="6645"/>
    <lineage>
        <taxon>Eukaryota</taxon>
        <taxon>Metazoa</taxon>
        <taxon>Spiralia</taxon>
        <taxon>Lophotrochozoa</taxon>
        <taxon>Mollusca</taxon>
        <taxon>Cephalopoda</taxon>
        <taxon>Coleoidea</taxon>
        <taxon>Octopodiformes</taxon>
        <taxon>Octopoda</taxon>
        <taxon>Incirrata</taxon>
        <taxon>Octopodidae</taxon>
        <taxon>Octopus</taxon>
    </lineage>
</organism>
<proteinExistence type="predicted"/>
<dbReference type="EMBL" id="OX597818">
    <property type="protein sequence ID" value="CAI9722493.1"/>
    <property type="molecule type" value="Genomic_DNA"/>
</dbReference>
<protein>
    <submittedName>
        <fullName evidence="1">Uncharacterized protein</fullName>
    </submittedName>
</protein>
<evidence type="ECO:0000313" key="2">
    <source>
        <dbReference type="Proteomes" id="UP001162480"/>
    </source>
</evidence>
<dbReference type="AlphaFoldDB" id="A0AA36AUE7"/>
<gene>
    <name evidence="1" type="ORF">OCTVUL_1B002996</name>
</gene>
<sequence>MKIQMFNKFHNIILYLKQQKYILKAETVNFYLNFRKFLTAPRIKDFVFVKGFTKTAENVCYVRFPHTDGELYGT</sequence>
<evidence type="ECO:0000313" key="1">
    <source>
        <dbReference type="EMBL" id="CAI9722493.1"/>
    </source>
</evidence>
<name>A0AA36AUE7_OCTVU</name>
<accession>A0AA36AUE7</accession>
<keyword evidence="2" id="KW-1185">Reference proteome</keyword>
<reference evidence="1" key="1">
    <citation type="submission" date="2023-08" db="EMBL/GenBank/DDBJ databases">
        <authorList>
            <person name="Alioto T."/>
            <person name="Alioto T."/>
            <person name="Gomez Garrido J."/>
        </authorList>
    </citation>
    <scope>NUCLEOTIDE SEQUENCE</scope>
</reference>
<dbReference type="Proteomes" id="UP001162480">
    <property type="component" value="Chromosome 5"/>
</dbReference>